<evidence type="ECO:0000313" key="2">
    <source>
        <dbReference type="EMBL" id="DAF93165.1"/>
    </source>
</evidence>
<evidence type="ECO:0000256" key="1">
    <source>
        <dbReference type="SAM" id="MobiDB-lite"/>
    </source>
</evidence>
<accession>A0A8S5UFB3</accession>
<reference evidence="2" key="1">
    <citation type="journal article" date="2021" name="Proc. Natl. Acad. Sci. U.S.A.">
        <title>A Catalog of Tens of Thousands of Viruses from Human Metagenomes Reveals Hidden Associations with Chronic Diseases.</title>
        <authorList>
            <person name="Tisza M.J."/>
            <person name="Buck C.B."/>
        </authorList>
    </citation>
    <scope>NUCLEOTIDE SEQUENCE</scope>
    <source>
        <strain evidence="2">CtcyQ27</strain>
    </source>
</reference>
<organism evidence="2">
    <name type="scientific">Myoviridae sp. ctcyQ27</name>
    <dbReference type="NCBI Taxonomy" id="2825139"/>
    <lineage>
        <taxon>Viruses</taxon>
        <taxon>Duplodnaviria</taxon>
        <taxon>Heunggongvirae</taxon>
        <taxon>Uroviricota</taxon>
        <taxon>Caudoviricetes</taxon>
    </lineage>
</organism>
<feature type="region of interest" description="Disordered" evidence="1">
    <location>
        <begin position="348"/>
        <end position="384"/>
    </location>
</feature>
<sequence>MFFESILEEVNIDEPVSESTMEEIRQLSIPNFMESALSPFDLVDKGIYENAKAYNDMVSKISKIELNYLRENGEEPVWEASDHQSIFARFIAGIKHIIQVIAGAFQKLIKSIDDMITNRYKKLGAEFVKQMQSAEIRGVDLSNKTFTLIKYEPEVGIRLLHNAENVQGNINKVDAYKKAWSYVFTGESTRSSEGLKEVEGNAVDSLRKVLFNHSAIDTSKLNSNAAARDALRSAMCPARGSASFGEAMYYVKAYRADPRAQKLKAGLKQMYQRINKVLGKQIDVAKSLQKSIDGKKEPVPSQVTGSIVSGLNAYSSMVTSIYNETVRCASKRWSQSCTLTSKLLKSAKGELKGNAKEQKSAAKDMKNFDKDQEKKASKATKENK</sequence>
<dbReference type="EMBL" id="BK016080">
    <property type="protein sequence ID" value="DAF93165.1"/>
    <property type="molecule type" value="Genomic_DNA"/>
</dbReference>
<protein>
    <submittedName>
        <fullName evidence="2">Uncharacterized protein</fullName>
    </submittedName>
</protein>
<name>A0A8S5UFB3_9CAUD</name>
<proteinExistence type="predicted"/>